<evidence type="ECO:0000256" key="3">
    <source>
        <dbReference type="ARBA" id="ARBA00022692"/>
    </source>
</evidence>
<evidence type="ECO:0000313" key="9">
    <source>
        <dbReference type="EMBL" id="MDO1532061.1"/>
    </source>
</evidence>
<evidence type="ECO:0000256" key="6">
    <source>
        <dbReference type="ARBA" id="ARBA00023136"/>
    </source>
</evidence>
<reference evidence="9" key="1">
    <citation type="submission" date="2023-06" db="EMBL/GenBank/DDBJ databases">
        <authorList>
            <person name="Jiang Y."/>
            <person name="Liu Q."/>
        </authorList>
    </citation>
    <scope>NUCLEOTIDE SEQUENCE</scope>
    <source>
        <strain evidence="9">CGMCC 1.12090</strain>
    </source>
</reference>
<keyword evidence="3 7" id="KW-0812">Transmembrane</keyword>
<keyword evidence="4" id="KW-0411">Iron-sulfur</keyword>
<comment type="cofactor">
    <cofactor evidence="1">
        <name>FAD</name>
        <dbReference type="ChEBI" id="CHEBI:57692"/>
    </cofactor>
</comment>
<comment type="subcellular location">
    <subcellularLocation>
        <location evidence="2">Membrane</location>
        <topology evidence="2">Multi-pass membrane protein</topology>
    </subcellularLocation>
</comment>
<feature type="transmembrane region" description="Helical" evidence="7">
    <location>
        <begin position="184"/>
        <end position="203"/>
    </location>
</feature>
<feature type="transmembrane region" description="Helical" evidence="7">
    <location>
        <begin position="117"/>
        <end position="140"/>
    </location>
</feature>
<dbReference type="SUPFAM" id="SSF52343">
    <property type="entry name" value="Ferredoxin reductase-like, C-terminal NADP-linked domain"/>
    <property type="match status" value="1"/>
</dbReference>
<protein>
    <submittedName>
        <fullName evidence="9">Ferric reductase-like transmembrane domain-containing protein</fullName>
    </submittedName>
</protein>
<feature type="transmembrane region" description="Helical" evidence="7">
    <location>
        <begin position="12"/>
        <end position="34"/>
    </location>
</feature>
<dbReference type="PROSITE" id="PS51384">
    <property type="entry name" value="FAD_FR"/>
    <property type="match status" value="1"/>
</dbReference>
<evidence type="ECO:0000313" key="10">
    <source>
        <dbReference type="Proteomes" id="UP001169027"/>
    </source>
</evidence>
<keyword evidence="4" id="KW-0001">2Fe-2S</keyword>
<dbReference type="PANTHER" id="PTHR47354:SF5">
    <property type="entry name" value="PROTEIN RFBI"/>
    <property type="match status" value="1"/>
</dbReference>
<feature type="transmembrane region" description="Helical" evidence="7">
    <location>
        <begin position="152"/>
        <end position="178"/>
    </location>
</feature>
<evidence type="ECO:0000256" key="5">
    <source>
        <dbReference type="ARBA" id="ARBA00022989"/>
    </source>
</evidence>
<keyword evidence="10" id="KW-1185">Reference proteome</keyword>
<dbReference type="PANTHER" id="PTHR47354">
    <property type="entry name" value="NADH OXIDOREDUCTASE HCR"/>
    <property type="match status" value="1"/>
</dbReference>
<accession>A0ABT8RZF7</accession>
<keyword evidence="5 7" id="KW-1133">Transmembrane helix</keyword>
<dbReference type="Proteomes" id="UP001169027">
    <property type="component" value="Unassembled WGS sequence"/>
</dbReference>
<keyword evidence="6 7" id="KW-0472">Membrane</keyword>
<comment type="caution">
    <text evidence="9">The sequence shown here is derived from an EMBL/GenBank/DDBJ whole genome shotgun (WGS) entry which is preliminary data.</text>
</comment>
<dbReference type="InterPro" id="IPR013112">
    <property type="entry name" value="FAD-bd_8"/>
</dbReference>
<gene>
    <name evidence="9" type="ORF">Q2T77_07160</name>
</gene>
<dbReference type="PRINTS" id="PR00410">
    <property type="entry name" value="PHEHYDRXLASE"/>
</dbReference>
<dbReference type="Pfam" id="PF08022">
    <property type="entry name" value="FAD_binding_8"/>
    <property type="match status" value="1"/>
</dbReference>
<dbReference type="SFLD" id="SFLDG01168">
    <property type="entry name" value="Ferric_reductase_subgroup_(FRE"/>
    <property type="match status" value="1"/>
</dbReference>
<keyword evidence="4" id="KW-0479">Metal-binding</keyword>
<evidence type="ECO:0000256" key="7">
    <source>
        <dbReference type="SAM" id="Phobius"/>
    </source>
</evidence>
<evidence type="ECO:0000259" key="8">
    <source>
        <dbReference type="PROSITE" id="PS51384"/>
    </source>
</evidence>
<dbReference type="EMBL" id="JAUKVY010000004">
    <property type="protein sequence ID" value="MDO1532061.1"/>
    <property type="molecule type" value="Genomic_DNA"/>
</dbReference>
<dbReference type="InterPro" id="IPR017938">
    <property type="entry name" value="Riboflavin_synthase-like_b-brl"/>
</dbReference>
<sequence length="443" mass="49517">MQFRDRDFQRRVVWSVIYLLFILAPLLALLTGALPPARDFWTEFSVALGYTGLAMMGLQFGLTARFRHVTDPWGEDVIYHFHRRVSLLAVGLVVVHPLILLANGSDKMAMPDSLAEVPLGAVFAVLSLGALVLLVVMALWRTRLKISYEFWHFTHIGLALLAVGGGLLHMVGWGFYLADPVKRALWIGMTIFWIALLLYVRIVKPLFMLRRPYRVAEVRAERGDTTTLVMRPEGHAGFRFRPGQFGWLTLWGSPFRITGHPFSFSSSAEAADGRVEMTIRNLGDFTSGIAKVPVGRRVYLDGPYGAFTIGNPADMHVLIAGGIGITPMMSMIRTLIDRGDKRPLILLYGGKDLESLTFRDELDVLAKRVDLTVVYVLSQPPEGWAGESGYIDAAVFKRHLPPGYADHEYFICGPDVMMDAIEAALGQMKVPLSKYHSERYSFV</sequence>
<evidence type="ECO:0000256" key="4">
    <source>
        <dbReference type="ARBA" id="ARBA00022714"/>
    </source>
</evidence>
<feature type="transmembrane region" description="Helical" evidence="7">
    <location>
        <begin position="46"/>
        <end position="64"/>
    </location>
</feature>
<dbReference type="CDD" id="cd06198">
    <property type="entry name" value="FNR_like_3"/>
    <property type="match status" value="1"/>
</dbReference>
<evidence type="ECO:0000256" key="1">
    <source>
        <dbReference type="ARBA" id="ARBA00001974"/>
    </source>
</evidence>
<dbReference type="SFLD" id="SFLDS00052">
    <property type="entry name" value="Ferric_Reductase_Domain"/>
    <property type="match status" value="1"/>
</dbReference>
<dbReference type="Pfam" id="PF01794">
    <property type="entry name" value="Ferric_reduct"/>
    <property type="match status" value="1"/>
</dbReference>
<evidence type="ECO:0000256" key="2">
    <source>
        <dbReference type="ARBA" id="ARBA00004141"/>
    </source>
</evidence>
<feature type="transmembrane region" description="Helical" evidence="7">
    <location>
        <begin position="85"/>
        <end position="105"/>
    </location>
</feature>
<dbReference type="SUPFAM" id="SSF63380">
    <property type="entry name" value="Riboflavin synthase domain-like"/>
    <property type="match status" value="1"/>
</dbReference>
<dbReference type="InterPro" id="IPR039261">
    <property type="entry name" value="FNR_nucleotide-bd"/>
</dbReference>
<dbReference type="Gene3D" id="2.40.30.10">
    <property type="entry name" value="Translation factors"/>
    <property type="match status" value="1"/>
</dbReference>
<dbReference type="InterPro" id="IPR050415">
    <property type="entry name" value="MRET"/>
</dbReference>
<dbReference type="RefSeq" id="WP_301805958.1">
    <property type="nucleotide sequence ID" value="NZ_JAUJZH010000004.1"/>
</dbReference>
<dbReference type="InterPro" id="IPR001433">
    <property type="entry name" value="OxRdtase_FAD/NAD-bd"/>
</dbReference>
<feature type="domain" description="FAD-binding FR-type" evidence="8">
    <location>
        <begin position="208"/>
        <end position="310"/>
    </location>
</feature>
<proteinExistence type="predicted"/>
<dbReference type="Pfam" id="PF00175">
    <property type="entry name" value="NAD_binding_1"/>
    <property type="match status" value="1"/>
</dbReference>
<organism evidence="9 10">
    <name type="scientific">Variovorax ginsengisoli</name>
    <dbReference type="NCBI Taxonomy" id="363844"/>
    <lineage>
        <taxon>Bacteria</taxon>
        <taxon>Pseudomonadati</taxon>
        <taxon>Pseudomonadota</taxon>
        <taxon>Betaproteobacteria</taxon>
        <taxon>Burkholderiales</taxon>
        <taxon>Comamonadaceae</taxon>
        <taxon>Variovorax</taxon>
    </lineage>
</organism>
<dbReference type="Gene3D" id="3.40.50.80">
    <property type="entry name" value="Nucleotide-binding domain of ferredoxin-NADP reductase (FNR) module"/>
    <property type="match status" value="1"/>
</dbReference>
<name>A0ABT8RZF7_9BURK</name>
<dbReference type="InterPro" id="IPR013130">
    <property type="entry name" value="Fe3_Rdtase_TM_dom"/>
</dbReference>
<keyword evidence="4" id="KW-0408">Iron</keyword>
<dbReference type="InterPro" id="IPR017927">
    <property type="entry name" value="FAD-bd_FR_type"/>
</dbReference>